<gene>
    <name evidence="2" type="ORF">NJ959_15090</name>
</gene>
<feature type="domain" description="WCX" evidence="1">
    <location>
        <begin position="358"/>
        <end position="442"/>
    </location>
</feature>
<evidence type="ECO:0000313" key="3">
    <source>
        <dbReference type="Proteomes" id="UP001204953"/>
    </source>
</evidence>
<evidence type="ECO:0000259" key="1">
    <source>
        <dbReference type="Pfam" id="PF25583"/>
    </source>
</evidence>
<dbReference type="Pfam" id="PF25583">
    <property type="entry name" value="WCX"/>
    <property type="match status" value="1"/>
</dbReference>
<dbReference type="Proteomes" id="UP001204953">
    <property type="component" value="Unassembled WGS sequence"/>
</dbReference>
<dbReference type="RefSeq" id="WP_254012554.1">
    <property type="nucleotide sequence ID" value="NZ_JAMZMM010000140.1"/>
</dbReference>
<dbReference type="AlphaFoldDB" id="A0AAE3GTK7"/>
<evidence type="ECO:0000313" key="2">
    <source>
        <dbReference type="EMBL" id="MCP2729777.1"/>
    </source>
</evidence>
<accession>A0AAE3GTK7</accession>
<keyword evidence="3" id="KW-1185">Reference proteome</keyword>
<protein>
    <submittedName>
        <fullName evidence="2">WYL domain-containing protein</fullName>
    </submittedName>
</protein>
<organism evidence="2 3">
    <name type="scientific">Limnofasciculus baicalensis BBK-W-15</name>
    <dbReference type="NCBI Taxonomy" id="2699891"/>
    <lineage>
        <taxon>Bacteria</taxon>
        <taxon>Bacillati</taxon>
        <taxon>Cyanobacteriota</taxon>
        <taxon>Cyanophyceae</taxon>
        <taxon>Coleofasciculales</taxon>
        <taxon>Coleofasciculaceae</taxon>
        <taxon>Limnofasciculus</taxon>
        <taxon>Limnofasciculus baicalensis</taxon>
    </lineage>
</organism>
<dbReference type="EMBL" id="JAMZMM010000140">
    <property type="protein sequence ID" value="MCP2729777.1"/>
    <property type="molecule type" value="Genomic_DNA"/>
</dbReference>
<proteinExistence type="predicted"/>
<name>A0AAE3GTK7_9CYAN</name>
<dbReference type="InterPro" id="IPR057727">
    <property type="entry name" value="WCX_dom"/>
</dbReference>
<reference evidence="2" key="1">
    <citation type="submission" date="2022-06" db="EMBL/GenBank/DDBJ databases">
        <title>New cyanobacteria of genus Symplocastrum in benthos of Lake Baikal.</title>
        <authorList>
            <person name="Sorokovikova E."/>
            <person name="Tikhonova I."/>
            <person name="Krasnopeev A."/>
            <person name="Evseev P."/>
            <person name="Gladkikh A."/>
            <person name="Belykh O."/>
        </authorList>
    </citation>
    <scope>NUCLEOTIDE SEQUENCE</scope>
    <source>
        <strain evidence="2">BBK-W-15</strain>
    </source>
</reference>
<comment type="caution">
    <text evidence="2">The sequence shown here is derived from an EMBL/GenBank/DDBJ whole genome shotgun (WGS) entry which is preliminary data.</text>
</comment>
<sequence length="448" mass="52366">MAKKPQLHPYADLLSFERILLLIATIIHYPGIGNSEQNWTDLSSNNNQSDRINKVNNSHENLSYKLDIKRYNSDLKPSQIPTKKGSLKTDKHHNALAPLQAAMRKFAQSIGIQFPDNYPAIATIRKDLETLREFGILDRRMYRWGYYLGTGVMSREDLKVAFNALQNHALYQGDPRIRQIYQTLKQRLRGLDLETNGDFFYPIRAYLNRPIIYTDPDEMMAKGNNRHTLFHCIEIVENAIATGQLVELYRQSEPYRQRTGYLRVYPLQLFYHDIGWYLLYEESRTLGLYESEAIQHLEVERVDRLKDYCQIIEPNGRGQNTQLESLKLAQKLINSGWGIYLGTPEHQYQERCKQLSLESIKVRFFPPSATFILEGESRHKSQQIIKGIKDENGNYQYIDYKVKLPRRSFPEFSRWVYRHMGNAQVLSPPDLVEMHRQAAESVAARYSH</sequence>